<dbReference type="Proteomes" id="UP000092462">
    <property type="component" value="Unassembled WGS sequence"/>
</dbReference>
<protein>
    <submittedName>
        <fullName evidence="1">Uncharacterized protein</fullName>
    </submittedName>
</protein>
<dbReference type="VEuPathDB" id="VectorBase:PPAI003462"/>
<dbReference type="EMBL" id="AJVK01026890">
    <property type="status" value="NOT_ANNOTATED_CDS"/>
    <property type="molecule type" value="Genomic_DNA"/>
</dbReference>
<organism evidence="1 2">
    <name type="scientific">Phlebotomus papatasi</name>
    <name type="common">Sandfly</name>
    <dbReference type="NCBI Taxonomy" id="29031"/>
    <lineage>
        <taxon>Eukaryota</taxon>
        <taxon>Metazoa</taxon>
        <taxon>Ecdysozoa</taxon>
        <taxon>Arthropoda</taxon>
        <taxon>Hexapoda</taxon>
        <taxon>Insecta</taxon>
        <taxon>Pterygota</taxon>
        <taxon>Neoptera</taxon>
        <taxon>Endopterygota</taxon>
        <taxon>Diptera</taxon>
        <taxon>Nematocera</taxon>
        <taxon>Psychodoidea</taxon>
        <taxon>Psychodidae</taxon>
        <taxon>Phlebotomus</taxon>
        <taxon>Phlebotomus</taxon>
    </lineage>
</organism>
<evidence type="ECO:0000313" key="2">
    <source>
        <dbReference type="Proteomes" id="UP000092462"/>
    </source>
</evidence>
<name>A0A1B0D7D9_PHLPP</name>
<dbReference type="AlphaFoldDB" id="A0A1B0D7D9"/>
<sequence>MLIIVWLSMRVLNPITEILPLPPVVPQKKIIANVTKSIETIKTIKTYRLSKILKCKNCPRTYVNLKYYYKHIESCLRSKEKKSVEEEC</sequence>
<evidence type="ECO:0000313" key="1">
    <source>
        <dbReference type="EnsemblMetazoa" id="PPAI003462-PA"/>
    </source>
</evidence>
<dbReference type="EnsemblMetazoa" id="PPAI003462-RA">
    <property type="protein sequence ID" value="PPAI003462-PA"/>
    <property type="gene ID" value="PPAI003462"/>
</dbReference>
<reference evidence="1" key="1">
    <citation type="submission" date="2022-08" db="UniProtKB">
        <authorList>
            <consortium name="EnsemblMetazoa"/>
        </authorList>
    </citation>
    <scope>IDENTIFICATION</scope>
    <source>
        <strain evidence="1">Israel</strain>
    </source>
</reference>
<proteinExistence type="predicted"/>
<accession>A0A1B0D7D9</accession>
<keyword evidence="2" id="KW-1185">Reference proteome</keyword>